<keyword evidence="7" id="KW-0862">Zinc</keyword>
<dbReference type="SMART" id="SM00184">
    <property type="entry name" value="RING"/>
    <property type="match status" value="1"/>
</dbReference>
<comment type="similarity">
    <text evidence="1">Belongs to the SNF2/RAD54 helicase family. RAD16 subfamily.</text>
</comment>
<feature type="compositionally biased region" description="Basic and acidic residues" evidence="10">
    <location>
        <begin position="390"/>
        <end position="401"/>
    </location>
</feature>
<dbReference type="SUPFAM" id="SSF57850">
    <property type="entry name" value="RING/U-box"/>
    <property type="match status" value="1"/>
</dbReference>
<dbReference type="PROSITE" id="PS51192">
    <property type="entry name" value="HELICASE_ATP_BIND_1"/>
    <property type="match status" value="1"/>
</dbReference>
<keyword evidence="3" id="KW-0547">Nucleotide-binding</keyword>
<dbReference type="Gene3D" id="3.40.50.10810">
    <property type="entry name" value="Tandem AAA-ATPase domain"/>
    <property type="match status" value="2"/>
</dbReference>
<keyword evidence="4 9" id="KW-0863">Zinc-finger</keyword>
<dbReference type="InterPro" id="IPR027370">
    <property type="entry name" value="Znf-RING_euk"/>
</dbReference>
<evidence type="ECO:0000313" key="15">
    <source>
        <dbReference type="Proteomes" id="UP001457282"/>
    </source>
</evidence>
<evidence type="ECO:0000259" key="11">
    <source>
        <dbReference type="PROSITE" id="PS50089"/>
    </source>
</evidence>
<protein>
    <recommendedName>
        <fullName evidence="16">DNA repair protein RAD16</fullName>
    </recommendedName>
</protein>
<evidence type="ECO:0000256" key="4">
    <source>
        <dbReference type="ARBA" id="ARBA00022771"/>
    </source>
</evidence>
<evidence type="ECO:0000259" key="12">
    <source>
        <dbReference type="PROSITE" id="PS51192"/>
    </source>
</evidence>
<dbReference type="Pfam" id="PF00271">
    <property type="entry name" value="Helicase_C"/>
    <property type="match status" value="1"/>
</dbReference>
<feature type="domain" description="Helicase C-terminal" evidence="13">
    <location>
        <begin position="722"/>
        <end position="886"/>
    </location>
</feature>
<accession>A0AAW1WMG5</accession>
<keyword evidence="15" id="KW-1185">Reference proteome</keyword>
<feature type="compositionally biased region" description="Basic residues" evidence="10">
    <location>
        <begin position="352"/>
        <end position="361"/>
    </location>
</feature>
<organism evidence="14 15">
    <name type="scientific">Rubus argutus</name>
    <name type="common">Southern blackberry</name>
    <dbReference type="NCBI Taxonomy" id="59490"/>
    <lineage>
        <taxon>Eukaryota</taxon>
        <taxon>Viridiplantae</taxon>
        <taxon>Streptophyta</taxon>
        <taxon>Embryophyta</taxon>
        <taxon>Tracheophyta</taxon>
        <taxon>Spermatophyta</taxon>
        <taxon>Magnoliopsida</taxon>
        <taxon>eudicotyledons</taxon>
        <taxon>Gunneridae</taxon>
        <taxon>Pentapetalae</taxon>
        <taxon>rosids</taxon>
        <taxon>fabids</taxon>
        <taxon>Rosales</taxon>
        <taxon>Rosaceae</taxon>
        <taxon>Rosoideae</taxon>
        <taxon>Rosoideae incertae sedis</taxon>
        <taxon>Rubus</taxon>
    </lineage>
</organism>
<keyword evidence="6" id="KW-0347">Helicase</keyword>
<dbReference type="GO" id="GO:0008094">
    <property type="term" value="F:ATP-dependent activity, acting on DNA"/>
    <property type="evidence" value="ECO:0007669"/>
    <property type="project" value="TreeGrafter"/>
</dbReference>
<feature type="domain" description="Helicase ATP-binding" evidence="12">
    <location>
        <begin position="198"/>
        <end position="471"/>
    </location>
</feature>
<dbReference type="PROSITE" id="PS51194">
    <property type="entry name" value="HELICASE_CTER"/>
    <property type="match status" value="1"/>
</dbReference>
<dbReference type="PANTHER" id="PTHR45626">
    <property type="entry name" value="TRANSCRIPTION TERMINATION FACTOR 2-RELATED"/>
    <property type="match status" value="1"/>
</dbReference>
<evidence type="ECO:0000313" key="14">
    <source>
        <dbReference type="EMBL" id="KAK9924527.1"/>
    </source>
</evidence>
<dbReference type="InterPro" id="IPR017907">
    <property type="entry name" value="Znf_RING_CS"/>
</dbReference>
<dbReference type="GO" id="GO:0004386">
    <property type="term" value="F:helicase activity"/>
    <property type="evidence" value="ECO:0007669"/>
    <property type="project" value="UniProtKB-KW"/>
</dbReference>
<keyword evidence="2" id="KW-0479">Metal-binding</keyword>
<evidence type="ECO:0000256" key="5">
    <source>
        <dbReference type="ARBA" id="ARBA00022801"/>
    </source>
</evidence>
<keyword evidence="5" id="KW-0378">Hydrolase</keyword>
<feature type="compositionally biased region" description="Basic and acidic residues" evidence="10">
    <location>
        <begin position="1"/>
        <end position="10"/>
    </location>
</feature>
<proteinExistence type="inferred from homology"/>
<evidence type="ECO:0000256" key="9">
    <source>
        <dbReference type="PROSITE-ProRule" id="PRU00175"/>
    </source>
</evidence>
<dbReference type="InterPro" id="IPR001841">
    <property type="entry name" value="Znf_RING"/>
</dbReference>
<name>A0AAW1WMG5_RUBAR</name>
<evidence type="ECO:0000256" key="8">
    <source>
        <dbReference type="ARBA" id="ARBA00022840"/>
    </source>
</evidence>
<evidence type="ECO:0000256" key="2">
    <source>
        <dbReference type="ARBA" id="ARBA00022723"/>
    </source>
</evidence>
<dbReference type="GO" id="GO:0005524">
    <property type="term" value="F:ATP binding"/>
    <property type="evidence" value="ECO:0007669"/>
    <property type="project" value="UniProtKB-KW"/>
</dbReference>
<dbReference type="GO" id="GO:0140096">
    <property type="term" value="F:catalytic activity, acting on a protein"/>
    <property type="evidence" value="ECO:0007669"/>
    <property type="project" value="UniProtKB-ARBA"/>
</dbReference>
<feature type="compositionally biased region" description="Acidic residues" evidence="10">
    <location>
        <begin position="47"/>
        <end position="58"/>
    </location>
</feature>
<comment type="caution">
    <text evidence="14">The sequence shown here is derived from an EMBL/GenBank/DDBJ whole genome shotgun (WGS) entry which is preliminary data.</text>
</comment>
<reference evidence="14 15" key="1">
    <citation type="journal article" date="2023" name="G3 (Bethesda)">
        <title>A chromosome-length genome assembly and annotation of blackberry (Rubus argutus, cv. 'Hillquist').</title>
        <authorList>
            <person name="Bruna T."/>
            <person name="Aryal R."/>
            <person name="Dudchenko O."/>
            <person name="Sargent D.J."/>
            <person name="Mead D."/>
            <person name="Buti M."/>
            <person name="Cavallini A."/>
            <person name="Hytonen T."/>
            <person name="Andres J."/>
            <person name="Pham M."/>
            <person name="Weisz D."/>
            <person name="Mascagni F."/>
            <person name="Usai G."/>
            <person name="Natali L."/>
            <person name="Bassil N."/>
            <person name="Fernandez G.E."/>
            <person name="Lomsadze A."/>
            <person name="Armour M."/>
            <person name="Olukolu B."/>
            <person name="Poorten T."/>
            <person name="Britton C."/>
            <person name="Davik J."/>
            <person name="Ashrafi H."/>
            <person name="Aiden E.L."/>
            <person name="Borodovsky M."/>
            <person name="Worthington M."/>
        </authorList>
    </citation>
    <scope>NUCLEOTIDE SEQUENCE [LARGE SCALE GENOMIC DNA]</scope>
    <source>
        <strain evidence="14">PI 553951</strain>
    </source>
</reference>
<evidence type="ECO:0000256" key="1">
    <source>
        <dbReference type="ARBA" id="ARBA00008438"/>
    </source>
</evidence>
<dbReference type="GO" id="GO:0005634">
    <property type="term" value="C:nucleus"/>
    <property type="evidence" value="ECO:0007669"/>
    <property type="project" value="TreeGrafter"/>
</dbReference>
<evidence type="ECO:0000256" key="10">
    <source>
        <dbReference type="SAM" id="MobiDB-lite"/>
    </source>
</evidence>
<dbReference type="GO" id="GO:0016787">
    <property type="term" value="F:hydrolase activity"/>
    <property type="evidence" value="ECO:0007669"/>
    <property type="project" value="UniProtKB-KW"/>
</dbReference>
<dbReference type="Gene3D" id="3.30.40.10">
    <property type="entry name" value="Zinc/RING finger domain, C3HC4 (zinc finger)"/>
    <property type="match status" value="1"/>
</dbReference>
<dbReference type="InterPro" id="IPR027417">
    <property type="entry name" value="P-loop_NTPase"/>
</dbReference>
<dbReference type="GO" id="GO:0008270">
    <property type="term" value="F:zinc ion binding"/>
    <property type="evidence" value="ECO:0007669"/>
    <property type="project" value="UniProtKB-KW"/>
</dbReference>
<dbReference type="AlphaFoldDB" id="A0AAW1WMG5"/>
<sequence length="896" mass="101587">MELRSRKRLADPPTDGIEQHEEEDGNSQSSGSSDEEIYFPISSDSSFESDSEGEEDQYNENVIPNLNYRPKGKLKEPLRKKGKVEQGKKRGQPSSDEDVVDFDSFDELQSTQLKAVEIDFLGLKRKNKKRRSRSGRQKPILMWNIWEEEHDKWIDENLIEDFGLDNQNNVVNEVAETPSDLIMPLLRYQKEWLAWALKQEESETRGGILADEMGMGKTIQAIALVLAKREANWTVYEPGSSTGLPSIKGTLVVCPVVAVSQWVSEIERFTSKGSTKILVYHGANREKSSKQFLEYDFVITTYSIVEADYRKHVMPPKEKCHYCGKLFNETKMSIHLKYFCGPNSIRTEKQSKQQRKKHLASKKTFESSKEKISGNLGTKKGASKKRSKLHKDDNMDSEGVARDMSRGNSVLHAVKWNRIILDEAHYIKSRRCNTAKAVLALESTYKWALSGTPLQNRVGELYSLVRFLQLVPYSYYLCKDCDCRTLDHSSTTQCSNCPHSSVRHFCWWNKNVATPIQLFGNLLVGKRAMILLKHKILKNIVLRRTKKGRAADLALPPRIVSLRRDTLDIKEQDYYESIYTDSQALFNTYVDAGTLMNNYAHIFDLLTRLRQAVDHPYLVVYSATAALRNGNKANIDDSEKVCGICHDPAEDAVVTACEHVFCKACLIDFSASLGQVSCPSCSKLLTVDLTTSLGAGNQTTKTTIKGFRSSSILNRIQLENFQTSTKIEALKEEIRFMVERDGSAKGIVFSQFTSFLDLIHYSLQKSGVNCVQLVGSMTMSARDNAIKRFTEDPDCRIFLMSLKAGGVALNLTVASHVFLMDPWWNPAVERQAQDRIHRIGQYKPIRIVRFVIENTIEERILKLQEKKELVFEGTIGGSTEALGKLTEADLKFLFVT</sequence>
<dbReference type="InterPro" id="IPR049730">
    <property type="entry name" value="SNF2/RAD54-like_C"/>
</dbReference>
<dbReference type="PANTHER" id="PTHR45626:SF12">
    <property type="entry name" value="DNA REPAIR PROTEIN RAD16"/>
    <property type="match status" value="1"/>
</dbReference>
<evidence type="ECO:0000259" key="13">
    <source>
        <dbReference type="PROSITE" id="PS51194"/>
    </source>
</evidence>
<dbReference type="SMART" id="SM00487">
    <property type="entry name" value="DEXDc"/>
    <property type="match status" value="1"/>
</dbReference>
<gene>
    <name evidence="14" type="ORF">M0R45_032892</name>
</gene>
<dbReference type="SUPFAM" id="SSF52540">
    <property type="entry name" value="P-loop containing nucleoside triphosphate hydrolases"/>
    <property type="match status" value="2"/>
</dbReference>
<feature type="region of interest" description="Disordered" evidence="10">
    <location>
        <begin position="349"/>
        <end position="401"/>
    </location>
</feature>
<dbReference type="GO" id="GO:0006289">
    <property type="term" value="P:nucleotide-excision repair"/>
    <property type="evidence" value="ECO:0007669"/>
    <property type="project" value="TreeGrafter"/>
</dbReference>
<dbReference type="InterPro" id="IPR001650">
    <property type="entry name" value="Helicase_C-like"/>
</dbReference>
<dbReference type="InterPro" id="IPR000330">
    <property type="entry name" value="SNF2_N"/>
</dbReference>
<dbReference type="Pfam" id="PF13445">
    <property type="entry name" value="zf-RING_UBOX"/>
    <property type="match status" value="1"/>
</dbReference>
<feature type="compositionally biased region" description="Basic and acidic residues" evidence="10">
    <location>
        <begin position="73"/>
        <end position="88"/>
    </location>
</feature>
<dbReference type="InterPro" id="IPR013083">
    <property type="entry name" value="Znf_RING/FYVE/PHD"/>
</dbReference>
<dbReference type="Proteomes" id="UP001457282">
    <property type="component" value="Unassembled WGS sequence"/>
</dbReference>
<dbReference type="Pfam" id="PF00176">
    <property type="entry name" value="SNF2-rel_dom"/>
    <property type="match status" value="1"/>
</dbReference>
<dbReference type="CDD" id="cd18793">
    <property type="entry name" value="SF2_C_SNF"/>
    <property type="match status" value="1"/>
</dbReference>
<evidence type="ECO:0008006" key="16">
    <source>
        <dbReference type="Google" id="ProtNLM"/>
    </source>
</evidence>
<feature type="region of interest" description="Disordered" evidence="10">
    <location>
        <begin position="1"/>
        <end position="100"/>
    </location>
</feature>
<evidence type="ECO:0000256" key="3">
    <source>
        <dbReference type="ARBA" id="ARBA00022741"/>
    </source>
</evidence>
<dbReference type="CDD" id="cd18008">
    <property type="entry name" value="DEXDc_SHPRH-like"/>
    <property type="match status" value="1"/>
</dbReference>
<dbReference type="SMART" id="SM00490">
    <property type="entry name" value="HELICc"/>
    <property type="match status" value="1"/>
</dbReference>
<dbReference type="Gene3D" id="3.40.50.300">
    <property type="entry name" value="P-loop containing nucleotide triphosphate hydrolases"/>
    <property type="match status" value="1"/>
</dbReference>
<evidence type="ECO:0000256" key="7">
    <source>
        <dbReference type="ARBA" id="ARBA00022833"/>
    </source>
</evidence>
<dbReference type="InterPro" id="IPR038718">
    <property type="entry name" value="SNF2-like_sf"/>
</dbReference>
<feature type="domain" description="RING-type" evidence="11">
    <location>
        <begin position="642"/>
        <end position="682"/>
    </location>
</feature>
<dbReference type="EMBL" id="JBEDUW010000006">
    <property type="protein sequence ID" value="KAK9924527.1"/>
    <property type="molecule type" value="Genomic_DNA"/>
</dbReference>
<feature type="compositionally biased region" description="Basic and acidic residues" evidence="10">
    <location>
        <begin position="363"/>
        <end position="372"/>
    </location>
</feature>
<dbReference type="PROSITE" id="PS50089">
    <property type="entry name" value="ZF_RING_2"/>
    <property type="match status" value="1"/>
</dbReference>
<keyword evidence="8" id="KW-0067">ATP-binding</keyword>
<dbReference type="PROSITE" id="PS00518">
    <property type="entry name" value="ZF_RING_1"/>
    <property type="match status" value="1"/>
</dbReference>
<dbReference type="InterPro" id="IPR050628">
    <property type="entry name" value="SNF2_RAD54_helicase_TF"/>
</dbReference>
<evidence type="ECO:0000256" key="6">
    <source>
        <dbReference type="ARBA" id="ARBA00022806"/>
    </source>
</evidence>
<dbReference type="InterPro" id="IPR014001">
    <property type="entry name" value="Helicase_ATP-bd"/>
</dbReference>